<keyword evidence="1" id="KW-0812">Transmembrane</keyword>
<comment type="caution">
    <text evidence="2">The sequence shown here is derived from an EMBL/GenBank/DDBJ whole genome shotgun (WGS) entry which is preliminary data.</text>
</comment>
<keyword evidence="3" id="KW-1185">Reference proteome</keyword>
<evidence type="ECO:0000256" key="1">
    <source>
        <dbReference type="SAM" id="Phobius"/>
    </source>
</evidence>
<dbReference type="InterPro" id="IPR027417">
    <property type="entry name" value="P-loop_NTPase"/>
</dbReference>
<gene>
    <name evidence="2" type="ORF">CLODIP_2_CD05566</name>
</gene>
<accession>A0A8S1CE45</accession>
<sequence>MRTQGHLIAPETPQETTHTVFGSIEGFKMHFLWALQILSVISAALVYSAFSEGKNRENVAVMDSFIKVSRSYDPLVSKLESKKELIVMLGDPLAGKSTLSKFLRRDKSLSIKRNEQRELIFADNDATICSSDSFTKHSIYPNINSDEEYGTTIVDLPGLDEPRHAEIDFINTFFTRTIFKTTRQLKIRKRKSTSSGCANLKEMQRKLRKSRGK</sequence>
<dbReference type="AlphaFoldDB" id="A0A8S1CE45"/>
<keyword evidence="1" id="KW-1133">Transmembrane helix</keyword>
<dbReference type="Gene3D" id="3.40.50.300">
    <property type="entry name" value="P-loop containing nucleotide triphosphate hydrolases"/>
    <property type="match status" value="1"/>
</dbReference>
<dbReference type="Proteomes" id="UP000494165">
    <property type="component" value="Unassembled WGS sequence"/>
</dbReference>
<keyword evidence="1" id="KW-0472">Membrane</keyword>
<name>A0A8S1CE45_9INSE</name>
<evidence type="ECO:0000313" key="3">
    <source>
        <dbReference type="Proteomes" id="UP000494165"/>
    </source>
</evidence>
<evidence type="ECO:0000313" key="2">
    <source>
        <dbReference type="EMBL" id="CAB3365669.1"/>
    </source>
</evidence>
<proteinExistence type="predicted"/>
<dbReference type="EMBL" id="CADEPI010000021">
    <property type="protein sequence ID" value="CAB3365669.1"/>
    <property type="molecule type" value="Genomic_DNA"/>
</dbReference>
<organism evidence="2 3">
    <name type="scientific">Cloeon dipterum</name>
    <dbReference type="NCBI Taxonomy" id="197152"/>
    <lineage>
        <taxon>Eukaryota</taxon>
        <taxon>Metazoa</taxon>
        <taxon>Ecdysozoa</taxon>
        <taxon>Arthropoda</taxon>
        <taxon>Hexapoda</taxon>
        <taxon>Insecta</taxon>
        <taxon>Pterygota</taxon>
        <taxon>Palaeoptera</taxon>
        <taxon>Ephemeroptera</taxon>
        <taxon>Pisciforma</taxon>
        <taxon>Baetidae</taxon>
        <taxon>Cloeon</taxon>
    </lineage>
</organism>
<dbReference type="SUPFAM" id="SSF52540">
    <property type="entry name" value="P-loop containing nucleoside triphosphate hydrolases"/>
    <property type="match status" value="1"/>
</dbReference>
<protein>
    <submittedName>
        <fullName evidence="2">Uncharacterized protein</fullName>
    </submittedName>
</protein>
<reference evidence="2 3" key="1">
    <citation type="submission" date="2020-04" db="EMBL/GenBank/DDBJ databases">
        <authorList>
            <person name="Alioto T."/>
            <person name="Alioto T."/>
            <person name="Gomez Garrido J."/>
        </authorList>
    </citation>
    <scope>NUCLEOTIDE SEQUENCE [LARGE SCALE GENOMIC DNA]</scope>
</reference>
<feature type="transmembrane region" description="Helical" evidence="1">
    <location>
        <begin position="31"/>
        <end position="50"/>
    </location>
</feature>